<name>A0A645GEW0_9ZZZZ</name>
<keyword evidence="2" id="KW-1133">Transmembrane helix</keyword>
<dbReference type="EMBL" id="VSSQ01073545">
    <property type="protein sequence ID" value="MPN24630.1"/>
    <property type="molecule type" value="Genomic_DNA"/>
</dbReference>
<evidence type="ECO:0000313" key="3">
    <source>
        <dbReference type="EMBL" id="MPN24630.1"/>
    </source>
</evidence>
<reference evidence="3" key="1">
    <citation type="submission" date="2019-08" db="EMBL/GenBank/DDBJ databases">
        <authorList>
            <person name="Kucharzyk K."/>
            <person name="Murdoch R.W."/>
            <person name="Higgins S."/>
            <person name="Loffler F."/>
        </authorList>
    </citation>
    <scope>NUCLEOTIDE SEQUENCE</scope>
</reference>
<evidence type="ECO:0000256" key="2">
    <source>
        <dbReference type="SAM" id="Phobius"/>
    </source>
</evidence>
<feature type="region of interest" description="Disordered" evidence="1">
    <location>
        <begin position="52"/>
        <end position="87"/>
    </location>
</feature>
<protein>
    <submittedName>
        <fullName evidence="3">Uncharacterized protein</fullName>
    </submittedName>
</protein>
<evidence type="ECO:0000256" key="1">
    <source>
        <dbReference type="SAM" id="MobiDB-lite"/>
    </source>
</evidence>
<feature type="transmembrane region" description="Helical" evidence="2">
    <location>
        <begin position="6"/>
        <end position="28"/>
    </location>
</feature>
<feature type="compositionally biased region" description="Basic residues" evidence="1">
    <location>
        <begin position="70"/>
        <end position="87"/>
    </location>
</feature>
<sequence>MQLTGSWGWSLGAFAVTLTVTMYLRSVLTRRWTDRSQRQAVDALVADQLAKDAEAARRREERAANDHPSAHRNRRKPQANPYRRKGA</sequence>
<comment type="caution">
    <text evidence="3">The sequence shown here is derived from an EMBL/GenBank/DDBJ whole genome shotgun (WGS) entry which is preliminary data.</text>
</comment>
<gene>
    <name evidence="3" type="ORF">SDC9_172031</name>
</gene>
<feature type="compositionally biased region" description="Basic and acidic residues" evidence="1">
    <location>
        <begin position="52"/>
        <end position="69"/>
    </location>
</feature>
<keyword evidence="2" id="KW-0812">Transmembrane</keyword>
<proteinExistence type="predicted"/>
<organism evidence="3">
    <name type="scientific">bioreactor metagenome</name>
    <dbReference type="NCBI Taxonomy" id="1076179"/>
    <lineage>
        <taxon>unclassified sequences</taxon>
        <taxon>metagenomes</taxon>
        <taxon>ecological metagenomes</taxon>
    </lineage>
</organism>
<accession>A0A645GEW0</accession>
<dbReference type="AlphaFoldDB" id="A0A645GEW0"/>
<keyword evidence="2" id="KW-0472">Membrane</keyword>